<keyword evidence="8" id="KW-0547">Nucleotide-binding</keyword>
<comment type="catalytic activity">
    <reaction evidence="1">
        <text>ATP + protein L-histidine = ADP + protein N-phospho-L-histidine.</text>
        <dbReference type="EC" id="2.7.13.3"/>
    </reaction>
</comment>
<dbReference type="Gene3D" id="1.10.287.130">
    <property type="match status" value="1"/>
</dbReference>
<dbReference type="RefSeq" id="WP_207674091.1">
    <property type="nucleotide sequence ID" value="NZ_JAFREM010000020.1"/>
</dbReference>
<dbReference type="InterPro" id="IPR004358">
    <property type="entry name" value="Sig_transdc_His_kin-like_C"/>
</dbReference>
<dbReference type="PANTHER" id="PTHR45528">
    <property type="entry name" value="SENSOR HISTIDINE KINASE CPXA"/>
    <property type="match status" value="1"/>
</dbReference>
<name>A0ABS3LC01_9ENTE</name>
<dbReference type="Pfam" id="PF00512">
    <property type="entry name" value="HisKA"/>
    <property type="match status" value="1"/>
</dbReference>
<dbReference type="Gene3D" id="3.30.565.10">
    <property type="entry name" value="Histidine kinase-like ATPase, C-terminal domain"/>
    <property type="match status" value="1"/>
</dbReference>
<evidence type="ECO:0000256" key="5">
    <source>
        <dbReference type="ARBA" id="ARBA00022553"/>
    </source>
</evidence>
<keyword evidence="13" id="KW-0472">Membrane</keyword>
<evidence type="ECO:0000256" key="9">
    <source>
        <dbReference type="ARBA" id="ARBA00022777"/>
    </source>
</evidence>
<dbReference type="InterPro" id="IPR003594">
    <property type="entry name" value="HATPase_dom"/>
</dbReference>
<keyword evidence="12" id="KW-0902">Two-component regulatory system</keyword>
<keyword evidence="16" id="KW-1185">Reference proteome</keyword>
<dbReference type="CDD" id="cd00075">
    <property type="entry name" value="HATPase"/>
    <property type="match status" value="1"/>
</dbReference>
<keyword evidence="10" id="KW-0067">ATP-binding</keyword>
<evidence type="ECO:0000256" key="2">
    <source>
        <dbReference type="ARBA" id="ARBA00004651"/>
    </source>
</evidence>
<accession>A0ABS3LC01</accession>
<feature type="domain" description="Histidine kinase" evidence="14">
    <location>
        <begin position="88"/>
        <end position="299"/>
    </location>
</feature>
<evidence type="ECO:0000259" key="14">
    <source>
        <dbReference type="PROSITE" id="PS50109"/>
    </source>
</evidence>
<organism evidence="15 16">
    <name type="scientific">Candidatus Enterococcus moelleringii</name>
    <dbReference type="NCBI Taxonomy" id="2815325"/>
    <lineage>
        <taxon>Bacteria</taxon>
        <taxon>Bacillati</taxon>
        <taxon>Bacillota</taxon>
        <taxon>Bacilli</taxon>
        <taxon>Lactobacillales</taxon>
        <taxon>Enterococcaceae</taxon>
        <taxon>Enterococcus</taxon>
    </lineage>
</organism>
<comment type="subcellular location">
    <subcellularLocation>
        <location evidence="2">Cell membrane</location>
        <topology evidence="2">Multi-pass membrane protein</topology>
    </subcellularLocation>
</comment>
<evidence type="ECO:0000256" key="8">
    <source>
        <dbReference type="ARBA" id="ARBA00022741"/>
    </source>
</evidence>
<keyword evidence="9 15" id="KW-0418">Kinase</keyword>
<dbReference type="InterPro" id="IPR050398">
    <property type="entry name" value="HssS/ArlS-like"/>
</dbReference>
<keyword evidence="7" id="KW-0812">Transmembrane</keyword>
<dbReference type="Proteomes" id="UP000664601">
    <property type="component" value="Unassembled WGS sequence"/>
</dbReference>
<evidence type="ECO:0000256" key="1">
    <source>
        <dbReference type="ARBA" id="ARBA00000085"/>
    </source>
</evidence>
<dbReference type="PROSITE" id="PS50109">
    <property type="entry name" value="HIS_KIN"/>
    <property type="match status" value="1"/>
</dbReference>
<keyword evidence="4" id="KW-1003">Cell membrane</keyword>
<dbReference type="SMART" id="SM00388">
    <property type="entry name" value="HisKA"/>
    <property type="match status" value="1"/>
</dbReference>
<comment type="caution">
    <text evidence="15">The sequence shown here is derived from an EMBL/GenBank/DDBJ whole genome shotgun (WGS) entry which is preliminary data.</text>
</comment>
<dbReference type="EMBL" id="JAFREM010000020">
    <property type="protein sequence ID" value="MBO1307163.1"/>
    <property type="molecule type" value="Genomic_DNA"/>
</dbReference>
<dbReference type="PRINTS" id="PR00344">
    <property type="entry name" value="BCTRLSENSOR"/>
</dbReference>
<dbReference type="SUPFAM" id="SSF55874">
    <property type="entry name" value="ATPase domain of HSP90 chaperone/DNA topoisomerase II/histidine kinase"/>
    <property type="match status" value="1"/>
</dbReference>
<evidence type="ECO:0000313" key="16">
    <source>
        <dbReference type="Proteomes" id="UP000664601"/>
    </source>
</evidence>
<dbReference type="InterPro" id="IPR036097">
    <property type="entry name" value="HisK_dim/P_sf"/>
</dbReference>
<keyword evidence="11" id="KW-1133">Transmembrane helix</keyword>
<protein>
    <recommendedName>
        <fullName evidence="3">histidine kinase</fullName>
        <ecNumber evidence="3">2.7.13.3</ecNumber>
    </recommendedName>
</protein>
<evidence type="ECO:0000313" key="15">
    <source>
        <dbReference type="EMBL" id="MBO1307163.1"/>
    </source>
</evidence>
<evidence type="ECO:0000256" key="13">
    <source>
        <dbReference type="ARBA" id="ARBA00023136"/>
    </source>
</evidence>
<evidence type="ECO:0000256" key="6">
    <source>
        <dbReference type="ARBA" id="ARBA00022679"/>
    </source>
</evidence>
<evidence type="ECO:0000256" key="11">
    <source>
        <dbReference type="ARBA" id="ARBA00022989"/>
    </source>
</evidence>
<dbReference type="SMART" id="SM00387">
    <property type="entry name" value="HATPase_c"/>
    <property type="match status" value="1"/>
</dbReference>
<dbReference type="Pfam" id="PF02518">
    <property type="entry name" value="HATPase_c"/>
    <property type="match status" value="1"/>
</dbReference>
<keyword evidence="6" id="KW-0808">Transferase</keyword>
<evidence type="ECO:0000256" key="3">
    <source>
        <dbReference type="ARBA" id="ARBA00012438"/>
    </source>
</evidence>
<dbReference type="CDD" id="cd00082">
    <property type="entry name" value="HisKA"/>
    <property type="match status" value="1"/>
</dbReference>
<proteinExistence type="predicted"/>
<evidence type="ECO:0000256" key="10">
    <source>
        <dbReference type="ARBA" id="ARBA00022840"/>
    </source>
</evidence>
<evidence type="ECO:0000256" key="12">
    <source>
        <dbReference type="ARBA" id="ARBA00023012"/>
    </source>
</evidence>
<dbReference type="PANTHER" id="PTHR45528:SF1">
    <property type="entry name" value="SENSOR HISTIDINE KINASE CPXA"/>
    <property type="match status" value="1"/>
</dbReference>
<dbReference type="SUPFAM" id="SSF47384">
    <property type="entry name" value="Homodimeric domain of signal transducing histidine kinase"/>
    <property type="match status" value="1"/>
</dbReference>
<dbReference type="InterPro" id="IPR005467">
    <property type="entry name" value="His_kinase_dom"/>
</dbReference>
<dbReference type="InterPro" id="IPR036890">
    <property type="entry name" value="HATPase_C_sf"/>
</dbReference>
<dbReference type="GO" id="GO:0016301">
    <property type="term" value="F:kinase activity"/>
    <property type="evidence" value="ECO:0007669"/>
    <property type="project" value="UniProtKB-KW"/>
</dbReference>
<evidence type="ECO:0000256" key="4">
    <source>
        <dbReference type="ARBA" id="ARBA00022475"/>
    </source>
</evidence>
<keyword evidence="5" id="KW-0597">Phosphoprotein</keyword>
<evidence type="ECO:0000256" key="7">
    <source>
        <dbReference type="ARBA" id="ARBA00022692"/>
    </source>
</evidence>
<sequence length="300" mass="34072">MLIFVIIVLCCIIVGQFIYIRSNKKKVQEVSNILDEVADGNLDRRLLADEDTAISELVYKINDIIIQDKNRLVAANKSEKAYKELVTSLSHDLRTPLASLVGYLEELENDPDEKELFLRTAKNKALDLSDYIQSLFEWLKLESGEWVYHFESENIGEVTRIILADWVVKLEKCGIAFQFDIPEDSIQLITDKRAWERILNNLLSNILKHSQADFLAITLTYDSSEVLITISDNGIGIPEQDLPFIFDRLYKGDRSRSENSNGLGLAIVKELLTALGGTISVQSEIDEGTTFQLQLPHKHE</sequence>
<dbReference type="InterPro" id="IPR003661">
    <property type="entry name" value="HisK_dim/P_dom"/>
</dbReference>
<dbReference type="EC" id="2.7.13.3" evidence="3"/>
<gene>
    <name evidence="15" type="ORF">JZO70_13380</name>
</gene>
<reference evidence="15 16" key="1">
    <citation type="submission" date="2021-03" db="EMBL/GenBank/DDBJ databases">
        <title>Enterococcal diversity collection.</title>
        <authorList>
            <person name="Gilmore M.S."/>
            <person name="Schwartzman J."/>
            <person name="Van Tyne D."/>
            <person name="Martin M."/>
            <person name="Earl A.M."/>
            <person name="Manson A.L."/>
            <person name="Straub T."/>
            <person name="Salamzade R."/>
            <person name="Saavedra J."/>
            <person name="Lebreton F."/>
            <person name="Prichula J."/>
            <person name="Schaufler K."/>
            <person name="Gaca A."/>
            <person name="Sgardioli B."/>
            <person name="Wagenaar J."/>
            <person name="Strong T."/>
        </authorList>
    </citation>
    <scope>NUCLEOTIDE SEQUENCE [LARGE SCALE GENOMIC DNA]</scope>
    <source>
        <strain evidence="15 16">669A</strain>
    </source>
</reference>